<evidence type="ECO:0000313" key="1">
    <source>
        <dbReference type="EMBL" id="SDB54903.1"/>
    </source>
</evidence>
<name>A0A1G6EBW6_9HYPH</name>
<sequence length="65" mass="7273">MEKPGELYAIDLAEALLFQELPIEVQIPQARHPDTRGAFLRGQDIRGLVELSVGEKTEDVRGRIS</sequence>
<evidence type="ECO:0000313" key="2">
    <source>
        <dbReference type="Proteomes" id="UP000199071"/>
    </source>
</evidence>
<protein>
    <submittedName>
        <fullName evidence="1">Uncharacterized protein</fullName>
    </submittedName>
</protein>
<reference evidence="1 2" key="1">
    <citation type="submission" date="2016-10" db="EMBL/GenBank/DDBJ databases">
        <authorList>
            <person name="de Groot N.N."/>
        </authorList>
    </citation>
    <scope>NUCLEOTIDE SEQUENCE [LARGE SCALE GENOMIC DNA]</scope>
    <source>
        <strain evidence="1 2">ATCC 35022</strain>
    </source>
</reference>
<gene>
    <name evidence="1" type="ORF">SAMN02982931_04347</name>
</gene>
<dbReference type="RefSeq" id="WP_090880127.1">
    <property type="nucleotide sequence ID" value="NZ_FMXQ01000011.1"/>
</dbReference>
<keyword evidence="2" id="KW-1185">Reference proteome</keyword>
<organism evidence="1 2">
    <name type="scientific">Bauldia litoralis</name>
    <dbReference type="NCBI Taxonomy" id="665467"/>
    <lineage>
        <taxon>Bacteria</taxon>
        <taxon>Pseudomonadati</taxon>
        <taxon>Pseudomonadota</taxon>
        <taxon>Alphaproteobacteria</taxon>
        <taxon>Hyphomicrobiales</taxon>
        <taxon>Kaistiaceae</taxon>
        <taxon>Bauldia</taxon>
    </lineage>
</organism>
<accession>A0A1G6EBW6</accession>
<dbReference type="Proteomes" id="UP000199071">
    <property type="component" value="Unassembled WGS sequence"/>
</dbReference>
<dbReference type="AlphaFoldDB" id="A0A1G6EBW6"/>
<proteinExistence type="predicted"/>
<dbReference type="EMBL" id="FMXQ01000011">
    <property type="protein sequence ID" value="SDB54903.1"/>
    <property type="molecule type" value="Genomic_DNA"/>
</dbReference>